<evidence type="ECO:0000256" key="3">
    <source>
        <dbReference type="ARBA" id="ARBA00023284"/>
    </source>
</evidence>
<gene>
    <name evidence="9" type="ORF">BGZ96_008351</name>
</gene>
<dbReference type="PANTHER" id="PTHR28630:SF31">
    <property type="entry name" value="PEROXIREDOXIN-LIKE 2A"/>
    <property type="match status" value="1"/>
</dbReference>
<evidence type="ECO:0000256" key="5">
    <source>
        <dbReference type="ARBA" id="ARBA00023849"/>
    </source>
</evidence>
<evidence type="ECO:0000256" key="7">
    <source>
        <dbReference type="ARBA" id="ARBA00032129"/>
    </source>
</evidence>
<keyword evidence="2" id="KW-0963">Cytoplasm</keyword>
<feature type="compositionally biased region" description="Basic and acidic residues" evidence="8">
    <location>
        <begin position="205"/>
        <end position="214"/>
    </location>
</feature>
<evidence type="ECO:0000313" key="10">
    <source>
        <dbReference type="Proteomes" id="UP001194696"/>
    </source>
</evidence>
<dbReference type="PANTHER" id="PTHR28630">
    <property type="match status" value="1"/>
</dbReference>
<comment type="caution">
    <text evidence="9">The sequence shown here is derived from an EMBL/GenBank/DDBJ whole genome shotgun (WGS) entry which is preliminary data.</text>
</comment>
<evidence type="ECO:0000256" key="4">
    <source>
        <dbReference type="ARBA" id="ARBA00023787"/>
    </source>
</evidence>
<proteinExistence type="inferred from homology"/>
<dbReference type="EMBL" id="JAAAIM010000461">
    <property type="protein sequence ID" value="KAG0287765.1"/>
    <property type="molecule type" value="Genomic_DNA"/>
</dbReference>
<evidence type="ECO:0000256" key="2">
    <source>
        <dbReference type="ARBA" id="ARBA00022490"/>
    </source>
</evidence>
<sequence length="255" mass="28344">MSTTQKTKTSYNDIKDITLTDFLDVEAERTLLAHGLWKEQATIVIVIRRPGCQFCREEARIFDAQRQTIENDMGIKMVCVVHEKEGADIFQKEFWHGEVYHDQAKDFYKALGNGRLRTGGWEQMTRPSFWGNLIRNKRSGVKGNFIGDGSILGGLLLVQKGDQGVAYEHIENVWGDIARADHVLEAASRVSGVAINKEKVAQAQKEHQALHDKMQASPLAASKGQGHAQEGSGSGSACALPTEQTQEQQQQQQVP</sequence>
<comment type="similarity">
    <text evidence="4">Belongs to the peroxiredoxin-like PRXL2 family. PRXL2A subfamily.</text>
</comment>
<feature type="compositionally biased region" description="Low complexity" evidence="8">
    <location>
        <begin position="242"/>
        <end position="255"/>
    </location>
</feature>
<evidence type="ECO:0000313" key="9">
    <source>
        <dbReference type="EMBL" id="KAG0287765.1"/>
    </source>
</evidence>
<comment type="subcellular location">
    <subcellularLocation>
        <location evidence="1">Cytoplasm</location>
    </subcellularLocation>
</comment>
<organism evidence="9 10">
    <name type="scientific">Linnemannia gamsii</name>
    <dbReference type="NCBI Taxonomy" id="64522"/>
    <lineage>
        <taxon>Eukaryota</taxon>
        <taxon>Fungi</taxon>
        <taxon>Fungi incertae sedis</taxon>
        <taxon>Mucoromycota</taxon>
        <taxon>Mortierellomycotina</taxon>
        <taxon>Mortierellomycetes</taxon>
        <taxon>Mortierellales</taxon>
        <taxon>Mortierellaceae</taxon>
        <taxon>Linnemannia</taxon>
    </lineage>
</organism>
<dbReference type="Proteomes" id="UP001194696">
    <property type="component" value="Unassembled WGS sequence"/>
</dbReference>
<dbReference type="Pfam" id="PF13911">
    <property type="entry name" value="AhpC-TSA_2"/>
    <property type="match status" value="1"/>
</dbReference>
<accession>A0ABQ7JYM1</accession>
<keyword evidence="10" id="KW-1185">Reference proteome</keyword>
<name>A0ABQ7JYM1_9FUNG</name>
<protein>
    <recommendedName>
        <fullName evidence="5">Peroxiredoxin-like 2A</fullName>
    </recommendedName>
    <alternativeName>
        <fullName evidence="7">Peroxiredoxin-like 2 activated in M-CSF stimulated monocytes</fullName>
    </alternativeName>
    <alternativeName>
        <fullName evidence="6">Redox-regulatory protein FAM213A</fullName>
    </alternativeName>
</protein>
<dbReference type="InterPro" id="IPR032801">
    <property type="entry name" value="PXL2A/B/C"/>
</dbReference>
<evidence type="ECO:0000256" key="1">
    <source>
        <dbReference type="ARBA" id="ARBA00004496"/>
    </source>
</evidence>
<evidence type="ECO:0000256" key="6">
    <source>
        <dbReference type="ARBA" id="ARBA00032058"/>
    </source>
</evidence>
<feature type="region of interest" description="Disordered" evidence="8">
    <location>
        <begin position="205"/>
        <end position="255"/>
    </location>
</feature>
<evidence type="ECO:0000256" key="8">
    <source>
        <dbReference type="SAM" id="MobiDB-lite"/>
    </source>
</evidence>
<keyword evidence="3" id="KW-0676">Redox-active center</keyword>
<reference evidence="9 10" key="1">
    <citation type="journal article" date="2020" name="Fungal Divers.">
        <title>Resolving the Mortierellaceae phylogeny through synthesis of multi-gene phylogenetics and phylogenomics.</title>
        <authorList>
            <person name="Vandepol N."/>
            <person name="Liber J."/>
            <person name="Desiro A."/>
            <person name="Na H."/>
            <person name="Kennedy M."/>
            <person name="Barry K."/>
            <person name="Grigoriev I.V."/>
            <person name="Miller A.N."/>
            <person name="O'Donnell K."/>
            <person name="Stajich J.E."/>
            <person name="Bonito G."/>
        </authorList>
    </citation>
    <scope>NUCLEOTIDE SEQUENCE [LARGE SCALE GENOMIC DNA]</scope>
    <source>
        <strain evidence="9 10">AD045</strain>
    </source>
</reference>